<evidence type="ECO:0000313" key="1">
    <source>
        <dbReference type="EMBL" id="KAF3495610.1"/>
    </source>
</evidence>
<dbReference type="Proteomes" id="UP000266723">
    <property type="component" value="Unassembled WGS sequence"/>
</dbReference>
<organism evidence="1 2">
    <name type="scientific">Brassica cretica</name>
    <name type="common">Mustard</name>
    <dbReference type="NCBI Taxonomy" id="69181"/>
    <lineage>
        <taxon>Eukaryota</taxon>
        <taxon>Viridiplantae</taxon>
        <taxon>Streptophyta</taxon>
        <taxon>Embryophyta</taxon>
        <taxon>Tracheophyta</taxon>
        <taxon>Spermatophyta</taxon>
        <taxon>Magnoliopsida</taxon>
        <taxon>eudicotyledons</taxon>
        <taxon>Gunneridae</taxon>
        <taxon>Pentapetalae</taxon>
        <taxon>rosids</taxon>
        <taxon>malvids</taxon>
        <taxon>Brassicales</taxon>
        <taxon>Brassicaceae</taxon>
        <taxon>Brassiceae</taxon>
        <taxon>Brassica</taxon>
    </lineage>
</organism>
<accession>A0ABQ7ADA5</accession>
<sequence length="135" mass="15374">MDVDIDSFALDLQYFWYPTGKGRSNISYYPHDKVLSVIKGYESDILGRTEPDSYGLRAGRFWPESRMLLAGLNRTTKRADEPLSFTLTDAGSYRIASCFGRFAVWSRMCALIVCTNSSQLMKQNKGVLDYINTIF</sequence>
<evidence type="ECO:0000313" key="2">
    <source>
        <dbReference type="Proteomes" id="UP000266723"/>
    </source>
</evidence>
<proteinExistence type="predicted"/>
<comment type="caution">
    <text evidence="1">The sequence shown here is derived from an EMBL/GenBank/DDBJ whole genome shotgun (WGS) entry which is preliminary data.</text>
</comment>
<protein>
    <submittedName>
        <fullName evidence="1">Uncharacterized protein</fullName>
    </submittedName>
</protein>
<name>A0ABQ7ADA5_BRACR</name>
<gene>
    <name evidence="1" type="ORF">DY000_02052362</name>
</gene>
<dbReference type="EMBL" id="QGKV02002055">
    <property type="protein sequence ID" value="KAF3495610.1"/>
    <property type="molecule type" value="Genomic_DNA"/>
</dbReference>
<reference evidence="1 2" key="1">
    <citation type="journal article" date="2020" name="BMC Genomics">
        <title>Intraspecific diversification of the crop wild relative Brassica cretica Lam. using demographic model selection.</title>
        <authorList>
            <person name="Kioukis A."/>
            <person name="Michalopoulou V.A."/>
            <person name="Briers L."/>
            <person name="Pirintsos S."/>
            <person name="Studholme D.J."/>
            <person name="Pavlidis P."/>
            <person name="Sarris P.F."/>
        </authorList>
    </citation>
    <scope>NUCLEOTIDE SEQUENCE [LARGE SCALE GENOMIC DNA]</scope>
    <source>
        <strain evidence="2">cv. PFS-1207/04</strain>
    </source>
</reference>
<keyword evidence="2" id="KW-1185">Reference proteome</keyword>